<evidence type="ECO:0000256" key="2">
    <source>
        <dbReference type="ARBA" id="ARBA00023008"/>
    </source>
</evidence>
<dbReference type="AlphaFoldDB" id="E6PGL2"/>
<evidence type="ECO:0000313" key="4">
    <source>
        <dbReference type="EMBL" id="CBH75600.1"/>
    </source>
</evidence>
<proteinExistence type="inferred from homology"/>
<accession>E6PGL2</accession>
<reference evidence="4" key="1">
    <citation type="submission" date="2009-10" db="EMBL/GenBank/DDBJ databases">
        <title>Diversity of trophic interactions inside an arsenic-rich microbial ecosystem.</title>
        <authorList>
            <person name="Bertin P.N."/>
            <person name="Heinrich-Salmeron A."/>
            <person name="Pelletier E."/>
            <person name="Goulhen-Chollet F."/>
            <person name="Arsene-Ploetze F."/>
            <person name="Gallien S."/>
            <person name="Calteau A."/>
            <person name="Vallenet D."/>
            <person name="Casiot C."/>
            <person name="Chane-Woon-Ming B."/>
            <person name="Giloteaux L."/>
            <person name="Barakat M."/>
            <person name="Bonnefoy V."/>
            <person name="Bruneel O."/>
            <person name="Chandler M."/>
            <person name="Cleiss J."/>
            <person name="Duran R."/>
            <person name="Elbaz-Poulichet F."/>
            <person name="Fonknechten N."/>
            <person name="Lauga B."/>
            <person name="Mornico D."/>
            <person name="Ortet P."/>
            <person name="Schaeffer C."/>
            <person name="Siguier P."/>
            <person name="Alexander Thil Smith A."/>
            <person name="Van Dorsselaer A."/>
            <person name="Weissenbach J."/>
            <person name="Medigue C."/>
            <person name="Le Paslier D."/>
        </authorList>
    </citation>
    <scope>NUCLEOTIDE SEQUENCE</scope>
</reference>
<evidence type="ECO:0000256" key="1">
    <source>
        <dbReference type="ARBA" id="ARBA00010996"/>
    </source>
</evidence>
<sequence>MSIYRSLPRCVALLGVLAIAACARTAPKLYGTVLQPISPAPPLTAIDQNGVPFSLARERGRVLALYFGFTHCKDICPQTLAKLGAARAKSRLGSRVAILFVSVDPARDTPAALRAFFARVGVRAVGVTGTLAQMKAIWSAYGVDVQATRTDVGHSDFVYFIGPRGNLRIVGGDDMSIAQLASDMRGLAR</sequence>
<dbReference type="EMBL" id="CABL01000013">
    <property type="protein sequence ID" value="CBH75600.1"/>
    <property type="molecule type" value="Genomic_DNA"/>
</dbReference>
<dbReference type="InterPro" id="IPR036249">
    <property type="entry name" value="Thioredoxin-like_sf"/>
</dbReference>
<comment type="similarity">
    <text evidence="1">Belongs to the SCO1/2 family.</text>
</comment>
<keyword evidence="2" id="KW-0186">Copper</keyword>
<evidence type="ECO:0000259" key="3">
    <source>
        <dbReference type="PROSITE" id="PS51352"/>
    </source>
</evidence>
<dbReference type="CDD" id="cd02968">
    <property type="entry name" value="SCO"/>
    <property type="match status" value="1"/>
</dbReference>
<dbReference type="PROSITE" id="PS51352">
    <property type="entry name" value="THIOREDOXIN_2"/>
    <property type="match status" value="1"/>
</dbReference>
<organism evidence="4">
    <name type="scientific">mine drainage metagenome</name>
    <dbReference type="NCBI Taxonomy" id="410659"/>
    <lineage>
        <taxon>unclassified sequences</taxon>
        <taxon>metagenomes</taxon>
        <taxon>ecological metagenomes</taxon>
    </lineage>
</organism>
<dbReference type="SUPFAM" id="SSF52833">
    <property type="entry name" value="Thioredoxin-like"/>
    <property type="match status" value="1"/>
</dbReference>
<protein>
    <submittedName>
        <fullName evidence="4">Putative Electron transport protein SCO1/SenC</fullName>
    </submittedName>
</protein>
<gene>
    <name evidence="4" type="ORF">CARN1_1278</name>
</gene>
<name>E6PGL2_9ZZZZ</name>
<dbReference type="Pfam" id="PF02630">
    <property type="entry name" value="SCO1-SenC"/>
    <property type="match status" value="1"/>
</dbReference>
<dbReference type="Gene3D" id="3.40.30.10">
    <property type="entry name" value="Glutaredoxin"/>
    <property type="match status" value="1"/>
</dbReference>
<dbReference type="PANTHER" id="PTHR12151:SF25">
    <property type="entry name" value="LINALOOL DEHYDRATASE_ISOMERASE DOMAIN-CONTAINING PROTEIN"/>
    <property type="match status" value="1"/>
</dbReference>
<dbReference type="InterPro" id="IPR013766">
    <property type="entry name" value="Thioredoxin_domain"/>
</dbReference>
<dbReference type="InterPro" id="IPR003782">
    <property type="entry name" value="SCO1/SenC"/>
</dbReference>
<feature type="domain" description="Thioredoxin" evidence="3">
    <location>
        <begin position="34"/>
        <end position="189"/>
    </location>
</feature>
<comment type="caution">
    <text evidence="4">The sequence shown here is derived from an EMBL/GenBank/DDBJ whole genome shotgun (WGS) entry which is preliminary data.</text>
</comment>
<dbReference type="PANTHER" id="PTHR12151">
    <property type="entry name" value="ELECTRON TRANSPORT PROTIN SCO1/SENC FAMILY MEMBER"/>
    <property type="match status" value="1"/>
</dbReference>
<dbReference type="PROSITE" id="PS51257">
    <property type="entry name" value="PROKAR_LIPOPROTEIN"/>
    <property type="match status" value="1"/>
</dbReference>